<dbReference type="SMART" id="SM00220">
    <property type="entry name" value="S_TKc"/>
    <property type="match status" value="1"/>
</dbReference>
<evidence type="ECO:0000256" key="1">
    <source>
        <dbReference type="SAM" id="Coils"/>
    </source>
</evidence>
<organism evidence="4 5">
    <name type="scientific">Eumeta variegata</name>
    <name type="common">Bagworm moth</name>
    <name type="synonym">Eumeta japonica</name>
    <dbReference type="NCBI Taxonomy" id="151549"/>
    <lineage>
        <taxon>Eukaryota</taxon>
        <taxon>Metazoa</taxon>
        <taxon>Ecdysozoa</taxon>
        <taxon>Arthropoda</taxon>
        <taxon>Hexapoda</taxon>
        <taxon>Insecta</taxon>
        <taxon>Pterygota</taxon>
        <taxon>Neoptera</taxon>
        <taxon>Endopterygota</taxon>
        <taxon>Lepidoptera</taxon>
        <taxon>Glossata</taxon>
        <taxon>Ditrysia</taxon>
        <taxon>Tineoidea</taxon>
        <taxon>Psychidae</taxon>
        <taxon>Oiketicinae</taxon>
        <taxon>Eumeta</taxon>
    </lineage>
</organism>
<dbReference type="PANTHER" id="PTHR47326:SF1">
    <property type="entry name" value="HTH PSQ-TYPE DOMAIN-CONTAINING PROTEIN"/>
    <property type="match status" value="1"/>
</dbReference>
<evidence type="ECO:0000313" key="5">
    <source>
        <dbReference type="Proteomes" id="UP000299102"/>
    </source>
</evidence>
<dbReference type="InterPro" id="IPR000719">
    <property type="entry name" value="Prot_kinase_dom"/>
</dbReference>
<dbReference type="GO" id="GO:0004672">
    <property type="term" value="F:protein kinase activity"/>
    <property type="evidence" value="ECO:0007669"/>
    <property type="project" value="InterPro"/>
</dbReference>
<dbReference type="Gene3D" id="1.10.510.10">
    <property type="entry name" value="Transferase(Phosphotransferase) domain 1"/>
    <property type="match status" value="1"/>
</dbReference>
<dbReference type="STRING" id="151549.A0A4C1W511"/>
<dbReference type="GO" id="GO:0005524">
    <property type="term" value="F:ATP binding"/>
    <property type="evidence" value="ECO:0007669"/>
    <property type="project" value="InterPro"/>
</dbReference>
<dbReference type="InterPro" id="IPR036397">
    <property type="entry name" value="RNaseH_sf"/>
</dbReference>
<feature type="domain" description="Protein kinase" evidence="3">
    <location>
        <begin position="390"/>
        <end position="678"/>
    </location>
</feature>
<reference evidence="4 5" key="1">
    <citation type="journal article" date="2019" name="Commun. Biol.">
        <title>The bagworm genome reveals a unique fibroin gene that provides high tensile strength.</title>
        <authorList>
            <person name="Kono N."/>
            <person name="Nakamura H."/>
            <person name="Ohtoshi R."/>
            <person name="Tomita M."/>
            <person name="Numata K."/>
            <person name="Arakawa K."/>
        </authorList>
    </citation>
    <scope>NUCLEOTIDE SEQUENCE [LARGE SCALE GENOMIC DNA]</scope>
</reference>
<name>A0A4C1W511_EUMVA</name>
<dbReference type="EMBL" id="BGZK01000465">
    <property type="protein sequence ID" value="GBP45167.1"/>
    <property type="molecule type" value="Genomic_DNA"/>
</dbReference>
<dbReference type="InterPro" id="IPR008271">
    <property type="entry name" value="Ser/Thr_kinase_AS"/>
</dbReference>
<dbReference type="PROSITE" id="PS00108">
    <property type="entry name" value="PROTEIN_KINASE_ST"/>
    <property type="match status" value="1"/>
</dbReference>
<evidence type="ECO:0000259" key="3">
    <source>
        <dbReference type="PROSITE" id="PS50011"/>
    </source>
</evidence>
<dbReference type="PROSITE" id="PS50011">
    <property type="entry name" value="PROTEIN_KINASE_DOM"/>
    <property type="match status" value="1"/>
</dbReference>
<dbReference type="InterPro" id="IPR011009">
    <property type="entry name" value="Kinase-like_dom_sf"/>
</dbReference>
<proteinExistence type="predicted"/>
<evidence type="ECO:0000256" key="2">
    <source>
        <dbReference type="SAM" id="MobiDB-lite"/>
    </source>
</evidence>
<dbReference type="OrthoDB" id="539158at2759"/>
<comment type="caution">
    <text evidence="4">The sequence shown here is derived from an EMBL/GenBank/DDBJ whole genome shotgun (WGS) entry which is preliminary data.</text>
</comment>
<dbReference type="FunFam" id="1.10.510.10:FF:000301">
    <property type="entry name" value="Serine/threonine-protein kinase Chk1"/>
    <property type="match status" value="1"/>
</dbReference>
<gene>
    <name evidence="4" type="ORF">EVAR_95819_1</name>
</gene>
<keyword evidence="5" id="KW-1185">Reference proteome</keyword>
<dbReference type="Gene3D" id="3.30.420.10">
    <property type="entry name" value="Ribonuclease H-like superfamily/Ribonuclease H"/>
    <property type="match status" value="1"/>
</dbReference>
<dbReference type="Pfam" id="PF00069">
    <property type="entry name" value="Pkinase"/>
    <property type="match status" value="1"/>
</dbReference>
<sequence>MTYDKRVRDIMAWSGGKCSFEPRSVVSGSARVRVCGVPRSVSRAAAVKPRASVPARSSSYPAVCTPSPHTVSAPRVSGLEDNDFGNRVRFCRFLLHADVDDPDFLKSILWTDESKFTKQGILNLHNLHHWSSKDENPRVKRQRSFQRRFSLNVWAGVIGDRVIGPHYLPDNLNGDNYLEFLQNVLPEMIVEVSNFNENRPIIFQNDGCPAHWRLIVRKYLNNVFPNSWIGRDGPIPWPLRAPDLTPLDFYVWGQAKELVYATEVQNVEDLRERIEAAFQKIQQEMLLSTSTVEIRLRCRAYIANGGKMANGGIFAAWSAKIFSHRSAVEVLKMRWRLQAVRQPMRSGDGCRCRIRGGLAGCPVSNDAVIRTETYPAHINDSWIRQLYLCINHYDKYYEKSWFSMYTRRDRRRALILESLTTPRGHCRARTQPSLVRLLVHARTGESVALKMLRAENNEDTATAAREAALHRALRHPHVLRCLGERRHQTAHYMFLEYAQGGELFDRIEPDVGMAEGAARRYWRQVLSGIGYLHSRGVAHRDLKPENLLLDANDQIKISDFGMATLFKHGGAERRLARRCGTLPYAAPEVLLAAEKPYRAQPADLWSCGVVLVAMLAGELPWEQASDSSSSYTTWINGSNTGRPWYKLSPRVLSLLRRLLIADPQRRLTHEQILRHPWTVDEQQPKCPLTIERGWCSQPARAPESTEAVDTADCGEAIFSYSQPAAIDDLLLGTQSLQNTQTGSSHQSVLQRLVRRMTRVWVRLDEAAALDELCEVLRRTPYTWRRDHAHTVVIECGERVRMRAWAVRAASGARGETRVLLDFRRSRGCGLEFKRRFVELRDALRHVAAPPPPDPRVDLLAPAMPRSDSAMDQS</sequence>
<dbReference type="SUPFAM" id="SSF56112">
    <property type="entry name" value="Protein kinase-like (PK-like)"/>
    <property type="match status" value="1"/>
</dbReference>
<evidence type="ECO:0000313" key="4">
    <source>
        <dbReference type="EMBL" id="GBP45167.1"/>
    </source>
</evidence>
<feature type="region of interest" description="Disordered" evidence="2">
    <location>
        <begin position="848"/>
        <end position="873"/>
    </location>
</feature>
<dbReference type="Proteomes" id="UP000299102">
    <property type="component" value="Unassembled WGS sequence"/>
</dbReference>
<feature type="coiled-coil region" evidence="1">
    <location>
        <begin position="260"/>
        <end position="287"/>
    </location>
</feature>
<dbReference type="GO" id="GO:0003676">
    <property type="term" value="F:nucleic acid binding"/>
    <property type="evidence" value="ECO:0007669"/>
    <property type="project" value="InterPro"/>
</dbReference>
<dbReference type="PANTHER" id="PTHR47326">
    <property type="entry name" value="TRANSPOSABLE ELEMENT TC3 TRANSPOSASE-LIKE PROTEIN"/>
    <property type="match status" value="1"/>
</dbReference>
<protein>
    <recommendedName>
        <fullName evidence="3">Protein kinase domain-containing protein</fullName>
    </recommendedName>
</protein>
<accession>A0A4C1W511</accession>
<keyword evidence="1" id="KW-0175">Coiled coil</keyword>
<dbReference type="AlphaFoldDB" id="A0A4C1W511"/>